<accession>A0A803QIY8</accession>
<dbReference type="EnsemblPlants" id="evm.model.10.1219">
    <property type="protein sequence ID" value="cds.evm.model.10.1219"/>
    <property type="gene ID" value="evm.TU.10.1219"/>
</dbReference>
<reference evidence="1" key="1">
    <citation type="submission" date="2021-03" db="UniProtKB">
        <authorList>
            <consortium name="EnsemblPlants"/>
        </authorList>
    </citation>
    <scope>IDENTIFICATION</scope>
</reference>
<sequence length="354" mass="39805">MTILLCWWILLGNEAIDHLVVGFLLTQKVFFLGFLRSVLYKKWKLKLGWKLEEIHKNTFVLIEWPLEGDGFELYSDVGSCNVEEWVPEERIYLVSSGSSTEETITSWPISSTGGRELADVRAQEEVQHQSVVNVDAEEPTLSGREGNGVLEEGLTVVLMEEDAEADLVTEVQHDNVHLFDVSNKGTIVPRDSIDHVEGGHENSTDISIVAQHDGTMSSITSGSFGDGPGKEVGLAVKEKSESKGLGSPRQWRRSRKVWHKGYVHLDKRARLRFDMVLGSPEWVTQFHKAGIKTNDDTLIFSKASTKDVEYVKLCLLDYSRWLGHVLNTNKSQIFFLKNCPTSTKECIQKQLGSL</sequence>
<proteinExistence type="predicted"/>
<dbReference type="Proteomes" id="UP000596661">
    <property type="component" value="Unassembled WGS sequence"/>
</dbReference>
<dbReference type="AlphaFoldDB" id="A0A803QIY8"/>
<evidence type="ECO:0000313" key="2">
    <source>
        <dbReference type="Proteomes" id="UP000596661"/>
    </source>
</evidence>
<organism evidence="1 2">
    <name type="scientific">Cannabis sativa</name>
    <name type="common">Hemp</name>
    <name type="synonym">Marijuana</name>
    <dbReference type="NCBI Taxonomy" id="3483"/>
    <lineage>
        <taxon>Eukaryota</taxon>
        <taxon>Viridiplantae</taxon>
        <taxon>Streptophyta</taxon>
        <taxon>Embryophyta</taxon>
        <taxon>Tracheophyta</taxon>
        <taxon>Spermatophyta</taxon>
        <taxon>Magnoliopsida</taxon>
        <taxon>eudicotyledons</taxon>
        <taxon>Gunneridae</taxon>
        <taxon>Pentapetalae</taxon>
        <taxon>rosids</taxon>
        <taxon>fabids</taxon>
        <taxon>Rosales</taxon>
        <taxon>Cannabaceae</taxon>
        <taxon>Cannabis</taxon>
    </lineage>
</organism>
<name>A0A803QIY8_CANSA</name>
<evidence type="ECO:0000313" key="1">
    <source>
        <dbReference type="EnsemblPlants" id="cds.evm.model.10.1219"/>
    </source>
</evidence>
<keyword evidence="2" id="KW-1185">Reference proteome</keyword>
<protein>
    <submittedName>
        <fullName evidence="1">Uncharacterized protein</fullName>
    </submittedName>
</protein>
<dbReference type="Gramene" id="evm.model.10.1219">
    <property type="protein sequence ID" value="cds.evm.model.10.1219"/>
    <property type="gene ID" value="evm.TU.10.1219"/>
</dbReference>
<dbReference type="EMBL" id="UZAU01000818">
    <property type="status" value="NOT_ANNOTATED_CDS"/>
    <property type="molecule type" value="Genomic_DNA"/>
</dbReference>